<keyword evidence="1" id="KW-1133">Transmembrane helix</keyword>
<comment type="caution">
    <text evidence="2">The sequence shown here is derived from an EMBL/GenBank/DDBJ whole genome shotgun (WGS) entry which is preliminary data.</text>
</comment>
<keyword evidence="1" id="KW-0812">Transmembrane</keyword>
<organism evidence="2 3">
    <name type="scientific">Micromonospora endolithica</name>
    <dbReference type="NCBI Taxonomy" id="230091"/>
    <lineage>
        <taxon>Bacteria</taxon>
        <taxon>Bacillati</taxon>
        <taxon>Actinomycetota</taxon>
        <taxon>Actinomycetes</taxon>
        <taxon>Micromonosporales</taxon>
        <taxon>Micromonosporaceae</taxon>
        <taxon>Micromonospora</taxon>
    </lineage>
</organism>
<gene>
    <name evidence="2" type="ORF">D7223_16695</name>
</gene>
<proteinExistence type="predicted"/>
<reference evidence="2 3" key="1">
    <citation type="journal article" date="2004" name="Syst. Appl. Microbiol.">
        <title>Cryptoendolithic actinomycetes from antarctic sandstone rock samples: Micromonospora endolithica sp. nov. and two isolates related to Micromonospora coerulea Jensen 1932.</title>
        <authorList>
            <person name="Hirsch P."/>
            <person name="Mevs U."/>
            <person name="Kroppenstedt R.M."/>
            <person name="Schumann P."/>
            <person name="Stackebrandt E."/>
        </authorList>
    </citation>
    <scope>NUCLEOTIDE SEQUENCE [LARGE SCALE GENOMIC DNA]</scope>
    <source>
        <strain evidence="2 3">JCM 12677</strain>
    </source>
</reference>
<keyword evidence="1" id="KW-0472">Membrane</keyword>
<evidence type="ECO:0000313" key="2">
    <source>
        <dbReference type="EMBL" id="RKN45269.1"/>
    </source>
</evidence>
<evidence type="ECO:0000313" key="3">
    <source>
        <dbReference type="Proteomes" id="UP000281726"/>
    </source>
</evidence>
<keyword evidence="3" id="KW-1185">Reference proteome</keyword>
<name>A0A3A9ZAV5_9ACTN</name>
<accession>A0A3A9ZAV5</accession>
<sequence>MTERRPDTTADQLRDVFDALAATVSESPPAYSKALAGWRRRERRRRLRLAILVAIVFAAANAIGLWALNRASPDVHIIFNDTPGVTATPRDGFGPP</sequence>
<dbReference type="EMBL" id="RBAK01000006">
    <property type="protein sequence ID" value="RKN45269.1"/>
    <property type="molecule type" value="Genomic_DNA"/>
</dbReference>
<protein>
    <submittedName>
        <fullName evidence="2">Uncharacterized protein</fullName>
    </submittedName>
</protein>
<dbReference type="RefSeq" id="WP_120729333.1">
    <property type="nucleotide sequence ID" value="NZ_RBAK01000006.1"/>
</dbReference>
<evidence type="ECO:0000256" key="1">
    <source>
        <dbReference type="SAM" id="Phobius"/>
    </source>
</evidence>
<feature type="transmembrane region" description="Helical" evidence="1">
    <location>
        <begin position="49"/>
        <end position="68"/>
    </location>
</feature>
<dbReference type="AlphaFoldDB" id="A0A3A9ZAV5"/>
<dbReference type="Proteomes" id="UP000281726">
    <property type="component" value="Unassembled WGS sequence"/>
</dbReference>